<dbReference type="Gene3D" id="1.10.443.10">
    <property type="entry name" value="Intergrase catalytic core"/>
    <property type="match status" value="1"/>
</dbReference>
<dbReference type="InterPro" id="IPR013762">
    <property type="entry name" value="Integrase-like_cat_sf"/>
</dbReference>
<organism evidence="3 4">
    <name type="scientific">Afipia felis</name>
    <name type="common">Cat scratch disease bacillus</name>
    <dbReference type="NCBI Taxonomy" id="1035"/>
    <lineage>
        <taxon>Bacteria</taxon>
        <taxon>Pseudomonadati</taxon>
        <taxon>Pseudomonadota</taxon>
        <taxon>Alphaproteobacteria</taxon>
        <taxon>Hyphomicrobiales</taxon>
        <taxon>Nitrobacteraceae</taxon>
        <taxon>Afipia</taxon>
    </lineage>
</organism>
<accession>A0A380W6Z2</accession>
<dbReference type="RefSeq" id="WP_002718656.1">
    <property type="nucleotide sequence ID" value="NZ_UFSI01000001.1"/>
</dbReference>
<name>A0A380W6Z2_AFIFE</name>
<dbReference type="Pfam" id="PF00589">
    <property type="entry name" value="Phage_integrase"/>
    <property type="match status" value="1"/>
</dbReference>
<evidence type="ECO:0000256" key="1">
    <source>
        <dbReference type="ARBA" id="ARBA00023172"/>
    </source>
</evidence>
<keyword evidence="1" id="KW-0233">DNA recombination</keyword>
<sequence>MKIILEFIDDDNVRRHPDEPGSMFNPSSNIYVQLRALSMVELRQEWHAFDMLLRRTLVELFWMKTSEVRRLYGALDISEKDISGRADMEFGLTFSPAAARFTHFHQRQIVQGLVAIGAVPPRTPHGKPRKRMHDVGGVGSFVESLERDLRLGLIATLLESDASLDELLKLNQTSLIRDREIMEYLASTNDAAKALECIARNTHSFFNDQQTAGRGSHARGAGRTFGWAWFAQYLSMRGVWLQPVAHIKDILNLYPRKLGPVAAWMAVPAMHRELADLVWSRMEVSRSTSAANILNVFLSLAQSSNAFASDKLVACPLVFFKEWASDGGGSSEVRSASATHLFKLLCSYFGVTAASHPMAGFFFGNRRIGKIGVRAFSWCDQPNKRNTVLVERCLGRPVSDVPIYVRDWAEYFRELLGSFGTTSVDNAIGDLNTWLIFLLHLGERRAPKTFPDISRSRHINNLRPDGDTYVNFLKRHFSQTKSQTAYRGAATLAKAWKLAATRDNFTGSCPFDVTLDRASKAPTRHAKSVRRPLDQTVMEIIVRENRKNDFEFARTLGKQRPTYNYIVKNTRTQAYEEVFFPLLPILIDIILHSGLRKHQARWLDSGEGDEFGVDLTAKADCPNLLPMATKGRRQGFLRICEFVEKGGRRSELGMFVNTNKTGTPYLVPWIDRELAANVARLAKLQTTYNPIEVPIPARDPDISELYGYNGSVPNVFPLFRNPDYDRHLPVSDSMASSYWLALLKHCQPIVEQELGYSYPLVNGDTAVFDIHSLRITTVTVLHESGVPIDIIQALVGHSSVMMTWYYRQVRHADLHRRLNKAYAELGNHDTSEGDAIRDQIISEAITPVGVDDPVGLALLQEHRSAKSAPIDVFAHGICPGGVCARGGKRLAEGRYAPVFRQRACSRCRFRVTGPRFLNGLVHRLNCLMFEIKQSLNKEQQINAEADIAEDSGRTASDLRAQARRERECRDSLYEEWCAELQTIKACQAALEASNAENRLDQALMPARSDFDPALVDFSFKQVHEFELAHHLVVGTYLLPETRVDLPSGTEEAHDNTLYRLIPRNDLDNLFYRLDKNTARRALNILGDLLIANAGDPSQLQAFIEGKILFTDVPALQDVGQKIRQAIAQPQTSISDHSDEER</sequence>
<reference evidence="3 4" key="1">
    <citation type="submission" date="2018-06" db="EMBL/GenBank/DDBJ databases">
        <authorList>
            <consortium name="Pathogen Informatics"/>
            <person name="Doyle S."/>
        </authorList>
    </citation>
    <scope>NUCLEOTIDE SEQUENCE [LARGE SCALE GENOMIC DNA]</scope>
    <source>
        <strain evidence="3 4">NCTC12722</strain>
    </source>
</reference>
<evidence type="ECO:0000313" key="4">
    <source>
        <dbReference type="Proteomes" id="UP000254343"/>
    </source>
</evidence>
<dbReference type="AlphaFoldDB" id="A0A380W6Z2"/>
<dbReference type="InterPro" id="IPR002104">
    <property type="entry name" value="Integrase_catalytic"/>
</dbReference>
<evidence type="ECO:0000313" key="3">
    <source>
        <dbReference type="EMBL" id="SUU83877.1"/>
    </source>
</evidence>
<dbReference type="EMBL" id="UIGB01000001">
    <property type="protein sequence ID" value="SUU83877.1"/>
    <property type="molecule type" value="Genomic_DNA"/>
</dbReference>
<dbReference type="GO" id="GO:0003677">
    <property type="term" value="F:DNA binding"/>
    <property type="evidence" value="ECO:0007669"/>
    <property type="project" value="InterPro"/>
</dbReference>
<protein>
    <submittedName>
        <fullName evidence="3">Phage integrase family</fullName>
    </submittedName>
</protein>
<dbReference type="InterPro" id="IPR024965">
    <property type="entry name" value="Putative_integrase"/>
</dbReference>
<proteinExistence type="predicted"/>
<gene>
    <name evidence="3" type="ORF">NCTC12722_01056</name>
</gene>
<dbReference type="Pfam" id="PF13009">
    <property type="entry name" value="Integrase_2"/>
    <property type="match status" value="1"/>
</dbReference>
<dbReference type="SUPFAM" id="SSF56349">
    <property type="entry name" value="DNA breaking-rejoining enzymes"/>
    <property type="match status" value="1"/>
</dbReference>
<dbReference type="InterPro" id="IPR011010">
    <property type="entry name" value="DNA_brk_join_enz"/>
</dbReference>
<dbReference type="GO" id="GO:0015074">
    <property type="term" value="P:DNA integration"/>
    <property type="evidence" value="ECO:0007669"/>
    <property type="project" value="InterPro"/>
</dbReference>
<dbReference type="OrthoDB" id="2077978at2"/>
<feature type="domain" description="Tyr recombinase" evidence="2">
    <location>
        <begin position="766"/>
        <end position="810"/>
    </location>
</feature>
<evidence type="ECO:0000259" key="2">
    <source>
        <dbReference type="Pfam" id="PF00589"/>
    </source>
</evidence>
<dbReference type="Proteomes" id="UP000254343">
    <property type="component" value="Unassembled WGS sequence"/>
</dbReference>
<dbReference type="GO" id="GO:0006310">
    <property type="term" value="P:DNA recombination"/>
    <property type="evidence" value="ECO:0007669"/>
    <property type="project" value="UniProtKB-KW"/>
</dbReference>